<organism evidence="21 22">
    <name type="scientific">Diplocloster modestus</name>
    <dbReference type="NCBI Taxonomy" id="2850322"/>
    <lineage>
        <taxon>Bacteria</taxon>
        <taxon>Bacillati</taxon>
        <taxon>Bacillota</taxon>
        <taxon>Clostridia</taxon>
        <taxon>Lachnospirales</taxon>
        <taxon>Lachnospiraceae</taxon>
        <taxon>Diplocloster</taxon>
    </lineage>
</organism>
<evidence type="ECO:0000256" key="7">
    <source>
        <dbReference type="ARBA" id="ARBA00022723"/>
    </source>
</evidence>
<dbReference type="PRINTS" id="PR00906">
    <property type="entry name" value="SECA"/>
</dbReference>
<evidence type="ECO:0000256" key="1">
    <source>
        <dbReference type="ARBA" id="ARBA00001947"/>
    </source>
</evidence>
<dbReference type="PANTHER" id="PTHR30612:SF0">
    <property type="entry name" value="CHLOROPLAST PROTEIN-TRANSPORTING ATPASE"/>
    <property type="match status" value="1"/>
</dbReference>
<evidence type="ECO:0000256" key="14">
    <source>
        <dbReference type="ARBA" id="ARBA00023136"/>
    </source>
</evidence>
<keyword evidence="12 15" id="KW-1278">Translocase</keyword>
<feature type="binding site" evidence="15">
    <location>
        <position position="512"/>
    </location>
    <ligand>
        <name>ATP</name>
        <dbReference type="ChEBI" id="CHEBI:30616"/>
    </ligand>
</feature>
<feature type="binding site" evidence="15">
    <location>
        <position position="85"/>
    </location>
    <ligand>
        <name>ATP</name>
        <dbReference type="ChEBI" id="CHEBI:30616"/>
    </ligand>
</feature>
<evidence type="ECO:0000256" key="2">
    <source>
        <dbReference type="ARBA" id="ARBA00004170"/>
    </source>
</evidence>
<name>A0ABS6K7F0_9FIRM</name>
<keyword evidence="10 15" id="KW-0067">ATP-binding</keyword>
<keyword evidence="8 15" id="KW-0547">Nucleotide-binding</keyword>
<dbReference type="PROSITE" id="PS01312">
    <property type="entry name" value="SECA"/>
    <property type="match status" value="1"/>
</dbReference>
<keyword evidence="5 15" id="KW-1003">Cell membrane</keyword>
<accession>A0ABS6K7F0</accession>
<feature type="compositionally biased region" description="Basic and acidic residues" evidence="17">
    <location>
        <begin position="816"/>
        <end position="834"/>
    </location>
</feature>
<dbReference type="SUPFAM" id="SSF52540">
    <property type="entry name" value="P-loop containing nucleoside triphosphate hydrolases"/>
    <property type="match status" value="2"/>
</dbReference>
<dbReference type="InterPro" id="IPR014001">
    <property type="entry name" value="Helicase_ATP-bd"/>
</dbReference>
<dbReference type="SMART" id="SM00957">
    <property type="entry name" value="SecA_DEAD"/>
    <property type="match status" value="1"/>
</dbReference>
<dbReference type="InterPro" id="IPR020937">
    <property type="entry name" value="SecA_CS"/>
</dbReference>
<evidence type="ECO:0000256" key="12">
    <source>
        <dbReference type="ARBA" id="ARBA00022967"/>
    </source>
</evidence>
<comment type="caution">
    <text evidence="21">The sequence shown here is derived from an EMBL/GenBank/DDBJ whole genome shotgun (WGS) entry which is preliminary data.</text>
</comment>
<keyword evidence="22" id="KW-1185">Reference proteome</keyword>
<dbReference type="Pfam" id="PF21090">
    <property type="entry name" value="P-loop_SecA"/>
    <property type="match status" value="2"/>
</dbReference>
<comment type="function">
    <text evidence="15">Part of the Sec protein translocase complex. Interacts with the SecYEG preprotein conducting channel. Has a central role in coupling the hydrolysis of ATP to the transfer of proteins into and across the cell membrane, serving as an ATP-driven molecular motor driving the stepwise translocation of polypeptide chains across the membrane.</text>
</comment>
<dbReference type="PROSITE" id="PS51196">
    <property type="entry name" value="SECA_MOTOR_DEAD"/>
    <property type="match status" value="1"/>
</dbReference>
<keyword evidence="9" id="KW-0862">Zinc</keyword>
<evidence type="ECO:0000313" key="21">
    <source>
        <dbReference type="EMBL" id="MBU9726439.1"/>
    </source>
</evidence>
<dbReference type="InterPro" id="IPR011116">
    <property type="entry name" value="SecA_Wing/Scaffold"/>
</dbReference>
<dbReference type="Pfam" id="PF07517">
    <property type="entry name" value="SecA_DEAD"/>
    <property type="match status" value="1"/>
</dbReference>
<feature type="binding site" evidence="15">
    <location>
        <begin position="103"/>
        <end position="107"/>
    </location>
    <ligand>
        <name>ATP</name>
        <dbReference type="ChEBI" id="CHEBI:30616"/>
    </ligand>
</feature>
<keyword evidence="11 15" id="KW-0653">Protein transport</keyword>
<evidence type="ECO:0000256" key="4">
    <source>
        <dbReference type="ARBA" id="ARBA00022448"/>
    </source>
</evidence>
<dbReference type="CDD" id="cd18803">
    <property type="entry name" value="SF2_C_secA"/>
    <property type="match status" value="1"/>
</dbReference>
<dbReference type="InterPro" id="IPR011115">
    <property type="entry name" value="SecA_DEAD"/>
</dbReference>
<dbReference type="NCBIfam" id="TIGR00963">
    <property type="entry name" value="secA"/>
    <property type="match status" value="1"/>
</dbReference>
<dbReference type="Pfam" id="PF07516">
    <property type="entry name" value="SecA_SW"/>
    <property type="match status" value="1"/>
</dbReference>
<dbReference type="InterPro" id="IPR004027">
    <property type="entry name" value="SEC_C_motif"/>
</dbReference>
<evidence type="ECO:0000313" key="22">
    <source>
        <dbReference type="Proteomes" id="UP001314681"/>
    </source>
</evidence>
<evidence type="ECO:0000256" key="3">
    <source>
        <dbReference type="ARBA" id="ARBA00007650"/>
    </source>
</evidence>
<dbReference type="CDD" id="cd17928">
    <property type="entry name" value="DEXDc_SecA"/>
    <property type="match status" value="1"/>
</dbReference>
<dbReference type="NCBIfam" id="NF009538">
    <property type="entry name" value="PRK12904.1"/>
    <property type="match status" value="1"/>
</dbReference>
<feature type="domain" description="SecA family profile" evidence="20">
    <location>
        <begin position="1"/>
        <end position="590"/>
    </location>
</feature>
<dbReference type="Proteomes" id="UP001314681">
    <property type="component" value="Unassembled WGS sequence"/>
</dbReference>
<dbReference type="Gene3D" id="3.90.1440.10">
    <property type="entry name" value="SecA, preprotein cross-linking domain"/>
    <property type="match status" value="1"/>
</dbReference>
<evidence type="ECO:0000259" key="19">
    <source>
        <dbReference type="PROSITE" id="PS51194"/>
    </source>
</evidence>
<evidence type="ECO:0000256" key="13">
    <source>
        <dbReference type="ARBA" id="ARBA00023010"/>
    </source>
</evidence>
<evidence type="ECO:0000256" key="5">
    <source>
        <dbReference type="ARBA" id="ARBA00022475"/>
    </source>
</evidence>
<proteinExistence type="inferred from homology"/>
<evidence type="ECO:0000256" key="11">
    <source>
        <dbReference type="ARBA" id="ARBA00022927"/>
    </source>
</evidence>
<comment type="cofactor">
    <cofactor evidence="1">
        <name>Zn(2+)</name>
        <dbReference type="ChEBI" id="CHEBI:29105"/>
    </cofactor>
</comment>
<comment type="subunit">
    <text evidence="15">Monomer and homodimer. Part of the essential Sec protein translocation apparatus which comprises SecA, SecYEG and auxiliary proteins SecDF. Other proteins may also be involved.</text>
</comment>
<dbReference type="RefSeq" id="WP_158352364.1">
    <property type="nucleotide sequence ID" value="NZ_JAHQCX010000006.1"/>
</dbReference>
<dbReference type="InterPro" id="IPR044722">
    <property type="entry name" value="SecA_SF2_C"/>
</dbReference>
<dbReference type="EMBL" id="JAHQCX010000006">
    <property type="protein sequence ID" value="MBU9726439.1"/>
    <property type="molecule type" value="Genomic_DNA"/>
</dbReference>
<dbReference type="InterPro" id="IPR011130">
    <property type="entry name" value="SecA_preprotein_X-link_dom"/>
</dbReference>
<dbReference type="InterPro" id="IPR027417">
    <property type="entry name" value="P-loop_NTPase"/>
</dbReference>
<keyword evidence="4 15" id="KW-0813">Transport</keyword>
<dbReference type="SUPFAM" id="SSF81767">
    <property type="entry name" value="Pre-protein crosslinking domain of SecA"/>
    <property type="match status" value="1"/>
</dbReference>
<evidence type="ECO:0000256" key="9">
    <source>
        <dbReference type="ARBA" id="ARBA00022833"/>
    </source>
</evidence>
<dbReference type="InterPro" id="IPR036266">
    <property type="entry name" value="SecA_Wing/Scaffold_sf"/>
</dbReference>
<dbReference type="SMART" id="SM00958">
    <property type="entry name" value="SecA_PP_bind"/>
    <property type="match status" value="1"/>
</dbReference>
<dbReference type="Gene3D" id="3.40.50.300">
    <property type="entry name" value="P-loop containing nucleotide triphosphate hydrolases"/>
    <property type="match status" value="3"/>
</dbReference>
<feature type="domain" description="Helicase C-terminal" evidence="19">
    <location>
        <begin position="422"/>
        <end position="606"/>
    </location>
</feature>
<dbReference type="InterPro" id="IPR036670">
    <property type="entry name" value="SecA_X-link_sf"/>
</dbReference>
<comment type="subcellular location">
    <subcellularLocation>
        <location evidence="15">Cell membrane</location>
        <topology evidence="15">Peripheral membrane protein</topology>
        <orientation evidence="15">Cytoplasmic side</orientation>
    </subcellularLocation>
    <subcellularLocation>
        <location evidence="15">Cytoplasm</location>
    </subcellularLocation>
    <subcellularLocation>
        <location evidence="2">Membrane</location>
        <topology evidence="2">Peripheral membrane protein</topology>
    </subcellularLocation>
    <text evidence="15">Distribution is 50-50.</text>
</comment>
<keyword evidence="6 15" id="KW-0963">Cytoplasm</keyword>
<evidence type="ECO:0000256" key="6">
    <source>
        <dbReference type="ARBA" id="ARBA00022490"/>
    </source>
</evidence>
<evidence type="ECO:0000259" key="20">
    <source>
        <dbReference type="PROSITE" id="PS51196"/>
    </source>
</evidence>
<evidence type="ECO:0000256" key="8">
    <source>
        <dbReference type="ARBA" id="ARBA00022741"/>
    </source>
</evidence>
<evidence type="ECO:0000256" key="15">
    <source>
        <dbReference type="HAMAP-Rule" id="MF_01382"/>
    </source>
</evidence>
<dbReference type="PROSITE" id="PS51194">
    <property type="entry name" value="HELICASE_CTER"/>
    <property type="match status" value="1"/>
</dbReference>
<dbReference type="EC" id="7.4.2.8" evidence="15"/>
<comment type="similarity">
    <text evidence="3 15 16">Belongs to the SecA family.</text>
</comment>
<keyword evidence="7" id="KW-0479">Metal-binding</keyword>
<evidence type="ECO:0000256" key="16">
    <source>
        <dbReference type="RuleBase" id="RU003874"/>
    </source>
</evidence>
<keyword evidence="14 15" id="KW-0472">Membrane</keyword>
<dbReference type="SUPFAM" id="SSF81886">
    <property type="entry name" value="Helical scaffold and wing domains of SecA"/>
    <property type="match status" value="1"/>
</dbReference>
<reference evidence="21 22" key="1">
    <citation type="submission" date="2021-06" db="EMBL/GenBank/DDBJ databases">
        <title>Description of novel taxa of the family Lachnospiraceae.</title>
        <authorList>
            <person name="Chaplin A.V."/>
            <person name="Sokolova S.R."/>
            <person name="Pikina A.P."/>
            <person name="Korzhanova M."/>
            <person name="Belova V."/>
            <person name="Korostin D."/>
            <person name="Efimov B.A."/>
        </authorList>
    </citation>
    <scope>NUCLEOTIDE SEQUENCE [LARGE SCALE GENOMIC DNA]</scope>
    <source>
        <strain evidence="21 22">ASD4241</strain>
    </source>
</reference>
<dbReference type="Pfam" id="PF02810">
    <property type="entry name" value="SEC-C"/>
    <property type="match status" value="1"/>
</dbReference>
<keyword evidence="13 15" id="KW-0811">Translocation</keyword>
<dbReference type="PANTHER" id="PTHR30612">
    <property type="entry name" value="SECA INNER MEMBRANE COMPONENT OF SEC PROTEIN SECRETION SYSTEM"/>
    <property type="match status" value="1"/>
</dbReference>
<sequence length="855" mass="97974">MKLIEKVFGTHSDHELKRIYPIVDKIEAMRDTMMSLSDEELRDKTREFKQRLGSGETLDDILPEAFATVREAARRVLNMEHYRVQLIGGIILHQGRIAEMKTGEGKTLVSTLPAYLNALEGKGVHIVTVNDYLAHRDAEWMGKVHEFLGLKVGVVLNSMTNDERRVAYNCDITYVTNNELGFDYLRDNMVIYKAQLVQRELHYAIIDEVDSVLIDEARTPLIISGQSGKSTKLYEVCDMLARRLKRGEESKEFSKMDAIMGEDIEETGDFIVNEKDKQVNLTAEGVRRVEEFFKIENLADAENIEIQHNIILALRAHYLMFRDQDYVVQEDKVIIVDEFTGRLMPGRRYSDGLHQAIEAKEHVQVKRESKTLATITFQNFFNKYTKKSGMTGTALTEEKEFREIYGMDVVEIPTNRPVIRKDNQDAVYKTKKEKYKAVIDEIVESHAKGQPVLVGTITIETSELLSSMLKKKGIQHNVLNAKFHELEAEIVAQAGVHGAVTIATNMAGRGTDIKLDDAAREAGGLKIIGTERHESRRIDNQLRGRSGRQGDPGESRFYISLEDDLMRLFGSERMLTMFNTLGVPEGEQIEHKMLSNAIETAQKKIENNNFGIRKNLLQYDQVMNEQREIIYEERRRVLDGESMRDSIYKMITDITESCVDTVIGDDQDPEEWNLEELNLMLRQIIPVAPITEEKVAGLKKNQLKHKLKEEGVKLYETKEAEFPEAETLRELERVFLLKVIDRKWMDHIDDMDQLRQGIGLQAYGQRDPLVEYKMAGYEMFDVMTASIQEDTVRILMHIRVEEKAEREQVAKVTGTNKDDSAVKAPKRRESEKVYPNDPCPCGSGKKYKQCCGRRA</sequence>
<dbReference type="InterPro" id="IPR000185">
    <property type="entry name" value="SecA"/>
</dbReference>
<dbReference type="InterPro" id="IPR001650">
    <property type="entry name" value="Helicase_C-like"/>
</dbReference>
<dbReference type="InterPro" id="IPR014018">
    <property type="entry name" value="SecA_motor_DEAD"/>
</dbReference>
<dbReference type="PROSITE" id="PS51192">
    <property type="entry name" value="HELICASE_ATP_BIND_1"/>
    <property type="match status" value="1"/>
</dbReference>
<evidence type="ECO:0000259" key="18">
    <source>
        <dbReference type="PROSITE" id="PS51192"/>
    </source>
</evidence>
<gene>
    <name evidence="15 21" type="primary">secA</name>
    <name evidence="21" type="ORF">KTH90_10490</name>
</gene>
<evidence type="ECO:0000256" key="17">
    <source>
        <dbReference type="SAM" id="MobiDB-lite"/>
    </source>
</evidence>
<protein>
    <recommendedName>
        <fullName evidence="15 16">Protein translocase subunit SecA</fullName>
        <ecNumber evidence="15">7.4.2.8</ecNumber>
    </recommendedName>
</protein>
<evidence type="ECO:0000256" key="10">
    <source>
        <dbReference type="ARBA" id="ARBA00022840"/>
    </source>
</evidence>
<feature type="region of interest" description="Disordered" evidence="17">
    <location>
        <begin position="809"/>
        <end position="846"/>
    </location>
</feature>
<dbReference type="Gene3D" id="1.10.3060.10">
    <property type="entry name" value="Helical scaffold and wing domains of SecA"/>
    <property type="match status" value="1"/>
</dbReference>
<dbReference type="HAMAP" id="MF_01382">
    <property type="entry name" value="SecA"/>
    <property type="match status" value="1"/>
</dbReference>
<feature type="domain" description="Helicase ATP-binding" evidence="18">
    <location>
        <begin position="87"/>
        <end position="225"/>
    </location>
</feature>
<dbReference type="Pfam" id="PF01043">
    <property type="entry name" value="SecA_PP_bind"/>
    <property type="match status" value="1"/>
</dbReference>
<comment type="catalytic activity">
    <reaction evidence="15">
        <text>ATP + H2O + cellular proteinSide 1 = ADP + phosphate + cellular proteinSide 2.</text>
        <dbReference type="EC" id="7.4.2.8"/>
    </reaction>
</comment>